<organism evidence="1 2">
    <name type="scientific">Lepagella muris</name>
    <dbReference type="NCBI Taxonomy" id="3032870"/>
    <lineage>
        <taxon>Bacteria</taxon>
        <taxon>Pseudomonadati</taxon>
        <taxon>Bacteroidota</taxon>
        <taxon>Bacteroidia</taxon>
        <taxon>Bacteroidales</taxon>
        <taxon>Muribaculaceae</taxon>
        <taxon>Lepagella</taxon>
    </lineage>
</organism>
<dbReference type="EMBL" id="SRYB01000001">
    <property type="protein sequence ID" value="TGY80836.1"/>
    <property type="molecule type" value="Genomic_DNA"/>
</dbReference>
<accession>A0AC61RMC1</accession>
<evidence type="ECO:0000313" key="1">
    <source>
        <dbReference type="EMBL" id="TGY80836.1"/>
    </source>
</evidence>
<dbReference type="Proteomes" id="UP000306319">
    <property type="component" value="Unassembled WGS sequence"/>
</dbReference>
<keyword evidence="2" id="KW-1185">Reference proteome</keyword>
<protein>
    <submittedName>
        <fullName evidence="1">Uncharacterized protein</fullName>
    </submittedName>
</protein>
<gene>
    <name evidence="1" type="ORF">E5331_00215</name>
</gene>
<evidence type="ECO:0000313" key="2">
    <source>
        <dbReference type="Proteomes" id="UP000306319"/>
    </source>
</evidence>
<comment type="caution">
    <text evidence="1">The sequence shown here is derived from an EMBL/GenBank/DDBJ whole genome shotgun (WGS) entry which is preliminary data.</text>
</comment>
<sequence>MKRYRHIILSMLTALCFSCTDTVEEMPDAGARAVYFSISDSANVQHQSTRSDVAFAAGDKIGIFACYRDTNNSPTIFSPNFMHNQPVAYDGNIWTYSPTKYWPSDGSVDFFGYYPYDVNHQEIDDAFHHECVTGFERLYGAHSLVKADNNNLSGSDFENDILRLNFLPLLNRVHFRAVTAEGLFDEVDEELYKDCRFLIREFRIWGFPKNSIYSIHNKQWIWSTDCEYYTKEDPLDLSDALKKVNIEEVVPGYKYDPAKGYDTQRALIVLERSSENTELVHFFNQPANLIPLTEEDPDNEPMFQVVYVVLTNPKGSQEYKESGIVTRSGSLKEAFSNKGLIKKNLHINIIFSVDGVTVTCNLYDYNHKPMF</sequence>
<reference evidence="1" key="1">
    <citation type="submission" date="2019-04" db="EMBL/GenBank/DDBJ databases">
        <title>Microbes associate with the intestines of laboratory mice.</title>
        <authorList>
            <person name="Navarre W."/>
            <person name="Wong E."/>
            <person name="Huang K."/>
            <person name="Tropini C."/>
            <person name="Ng K."/>
            <person name="Yu B."/>
        </authorList>
    </citation>
    <scope>NUCLEOTIDE SEQUENCE</scope>
    <source>
        <strain evidence="1">NM04_E33</strain>
    </source>
</reference>
<name>A0AC61RMC1_9BACT</name>
<proteinExistence type="predicted"/>